<dbReference type="Pfam" id="PF06985">
    <property type="entry name" value="HET"/>
    <property type="match status" value="1"/>
</dbReference>
<gene>
    <name evidence="2" type="ORF">DL762_004063</name>
</gene>
<evidence type="ECO:0000313" key="3">
    <source>
        <dbReference type="Proteomes" id="UP000294003"/>
    </source>
</evidence>
<dbReference type="EMBL" id="QJNS01000096">
    <property type="protein sequence ID" value="RYO87773.1"/>
    <property type="molecule type" value="Genomic_DNA"/>
</dbReference>
<organism evidence="2 3">
    <name type="scientific">Monosporascus cannonballus</name>
    <dbReference type="NCBI Taxonomy" id="155416"/>
    <lineage>
        <taxon>Eukaryota</taxon>
        <taxon>Fungi</taxon>
        <taxon>Dikarya</taxon>
        <taxon>Ascomycota</taxon>
        <taxon>Pezizomycotina</taxon>
        <taxon>Sordariomycetes</taxon>
        <taxon>Xylariomycetidae</taxon>
        <taxon>Xylariales</taxon>
        <taxon>Xylariales incertae sedis</taxon>
        <taxon>Monosporascus</taxon>
    </lineage>
</organism>
<dbReference type="Proteomes" id="UP000294003">
    <property type="component" value="Unassembled WGS sequence"/>
</dbReference>
<proteinExistence type="predicted"/>
<dbReference type="PANTHER" id="PTHR33112">
    <property type="entry name" value="DOMAIN PROTEIN, PUTATIVE-RELATED"/>
    <property type="match status" value="1"/>
</dbReference>
<dbReference type="InterPro" id="IPR010730">
    <property type="entry name" value="HET"/>
</dbReference>
<accession>A0ABY0HA00</accession>
<dbReference type="PANTHER" id="PTHR33112:SF12">
    <property type="entry name" value="HETEROKARYON INCOMPATIBILITY DOMAIN-CONTAINING PROTEIN"/>
    <property type="match status" value="1"/>
</dbReference>
<evidence type="ECO:0000259" key="1">
    <source>
        <dbReference type="Pfam" id="PF06985"/>
    </source>
</evidence>
<keyword evidence="3" id="KW-1185">Reference proteome</keyword>
<reference evidence="2 3" key="1">
    <citation type="submission" date="2018-06" db="EMBL/GenBank/DDBJ databases">
        <title>Complete Genomes of Monosporascus.</title>
        <authorList>
            <person name="Robinson A.J."/>
            <person name="Natvig D.O."/>
        </authorList>
    </citation>
    <scope>NUCLEOTIDE SEQUENCE [LARGE SCALE GENOMIC DNA]</scope>
    <source>
        <strain evidence="2 3">CBS 609.92</strain>
    </source>
</reference>
<comment type="caution">
    <text evidence="2">The sequence shown here is derived from an EMBL/GenBank/DDBJ whole genome shotgun (WGS) entry which is preliminary data.</text>
</comment>
<protein>
    <recommendedName>
        <fullName evidence="1">Heterokaryon incompatibility domain-containing protein</fullName>
    </recommendedName>
</protein>
<evidence type="ECO:0000313" key="2">
    <source>
        <dbReference type="EMBL" id="RYO87773.1"/>
    </source>
</evidence>
<feature type="domain" description="Heterokaryon incompatibility" evidence="1">
    <location>
        <begin position="166"/>
        <end position="328"/>
    </location>
</feature>
<sequence>MLSIWRSYWGPTFAEQPNTIRQKTPLTHAIRVEILERFHEVPEQHQLYDLLVFNDRISDSWYGNSAKKVLFFRDLHSIDSNSHEWPTMQAWDGEAAQPHGVLSKWASLVEARLWLHECVYKHPDCQSIVSGTAEAGGLHATTRFIDVRLRRLVQLNEIFSGAPLEFVALSYVWGKDYQLRTLSGNLAAFRVQLPGSDAVPGERLPKTIEDAMLVTRALGYRFLWVDALCIVQDSNQGLTLQLTQMDMIYGLAVVTIAARGSCSSDSGLLGISAPRSYVSASDAELVVNGDVSVGVWNLGHSIDEEYEEKHGKLAEPRYYIWRGWTFQEQILSTRKLEFNLERMMFWCGRRKSCPERGFPQFANTDMHNPHHFRHAVRKYQRHEKLFPDCISPDDVADDEWLLERWNTMRHAYSTRSLTFHVDRRHAILGTAKALNNIMGGGIDRDGVTRSNLHAEVMWFLDLKEHRRQTSMKINADRAMEGLFPSWSWLNMWPVTWPASCEPLAGVSIRILDDVEDGSSSALEIEAPMLELRLVENSSGAKSLACPDGSLANIKLRLDSSPETELDIVCVPIARAITIVWWERELLLLRYEGQRYARIGMGSLPEHESEVFDSFMGSEKAQSKRILCF</sequence>
<name>A0ABY0HA00_9PEZI</name>